<dbReference type="SUPFAM" id="SSF117018">
    <property type="entry name" value="ATP-dependent DNA ligase DNA-binding domain"/>
    <property type="match status" value="1"/>
</dbReference>
<dbReference type="InterPro" id="IPR026333">
    <property type="entry name" value="ATP_dep_DNA_lig_pp_1105_fam"/>
</dbReference>
<keyword evidence="5" id="KW-0479">Metal-binding</keyword>
<keyword evidence="15" id="KW-1185">Reference proteome</keyword>
<proteinExistence type="predicted"/>
<evidence type="ECO:0000256" key="6">
    <source>
        <dbReference type="ARBA" id="ARBA00022741"/>
    </source>
</evidence>
<keyword evidence="6" id="KW-0547">Nucleotide-binding</keyword>
<evidence type="ECO:0000313" key="14">
    <source>
        <dbReference type="EMBL" id="MDN3705801.1"/>
    </source>
</evidence>
<dbReference type="SUPFAM" id="SSF50249">
    <property type="entry name" value="Nucleic acid-binding proteins"/>
    <property type="match status" value="1"/>
</dbReference>
<keyword evidence="8" id="KW-0067">ATP-binding</keyword>
<dbReference type="InterPro" id="IPR012340">
    <property type="entry name" value="NA-bd_OB-fold"/>
</dbReference>
<dbReference type="EC" id="6.5.1.1" evidence="1"/>
<keyword evidence="3" id="KW-0132">Cell division</keyword>
<dbReference type="Pfam" id="PF04679">
    <property type="entry name" value="DNA_ligase_A_C"/>
    <property type="match status" value="1"/>
</dbReference>
<name>A0ABT8CPX4_9FLAO</name>
<dbReference type="InterPro" id="IPR036599">
    <property type="entry name" value="DNA_ligase_N_sf"/>
</dbReference>
<keyword evidence="10" id="KW-0234">DNA repair</keyword>
<protein>
    <recommendedName>
        <fullName evidence="1">DNA ligase (ATP)</fullName>
        <ecNumber evidence="1">6.5.1.1</ecNumber>
    </recommendedName>
</protein>
<dbReference type="NCBIfam" id="TIGR04120">
    <property type="entry name" value="DNA_lig_bact"/>
    <property type="match status" value="1"/>
</dbReference>
<dbReference type="PROSITE" id="PS50160">
    <property type="entry name" value="DNA_LIGASE_A3"/>
    <property type="match status" value="1"/>
</dbReference>
<reference evidence="15" key="1">
    <citation type="journal article" date="2019" name="Int. J. Syst. Evol. Microbiol.">
        <title>The Global Catalogue of Microorganisms (GCM) 10K type strain sequencing project: providing services to taxonomists for standard genome sequencing and annotation.</title>
        <authorList>
            <consortium name="The Broad Institute Genomics Platform"/>
            <consortium name="The Broad Institute Genome Sequencing Center for Infectious Disease"/>
            <person name="Wu L."/>
            <person name="Ma J."/>
        </authorList>
    </citation>
    <scope>NUCLEOTIDE SEQUENCE [LARGE SCALE GENOMIC DNA]</scope>
    <source>
        <strain evidence="15">CECT 7184</strain>
    </source>
</reference>
<feature type="domain" description="ATP-dependent DNA ligase family profile" evidence="13">
    <location>
        <begin position="305"/>
        <end position="435"/>
    </location>
</feature>
<evidence type="ECO:0000256" key="7">
    <source>
        <dbReference type="ARBA" id="ARBA00022763"/>
    </source>
</evidence>
<keyword evidence="9" id="KW-0233">DNA recombination</keyword>
<evidence type="ECO:0000256" key="8">
    <source>
        <dbReference type="ARBA" id="ARBA00022840"/>
    </source>
</evidence>
<dbReference type="InterPro" id="IPR012308">
    <property type="entry name" value="DNA_ligase_ATP-dep_N"/>
</dbReference>
<dbReference type="EMBL" id="JAUFQU010000001">
    <property type="protein sequence ID" value="MDN3705801.1"/>
    <property type="molecule type" value="Genomic_DNA"/>
</dbReference>
<dbReference type="Proteomes" id="UP001242368">
    <property type="component" value="Unassembled WGS sequence"/>
</dbReference>
<accession>A0ABT8CPX4</accession>
<keyword evidence="4" id="KW-0235">DNA replication</keyword>
<dbReference type="CDD" id="cd07972">
    <property type="entry name" value="OBF_DNA_ligase_Arch_LigB"/>
    <property type="match status" value="1"/>
</dbReference>
<dbReference type="Gene3D" id="1.10.3260.10">
    <property type="entry name" value="DNA ligase, ATP-dependent, N-terminal domain"/>
    <property type="match status" value="1"/>
</dbReference>
<dbReference type="InterPro" id="IPR012309">
    <property type="entry name" value="DNA_ligase_ATP-dep_C"/>
</dbReference>
<comment type="catalytic activity">
    <reaction evidence="12">
        <text>ATP + (deoxyribonucleotide)n-3'-hydroxyl + 5'-phospho-(deoxyribonucleotide)m = (deoxyribonucleotide)n+m + AMP + diphosphate.</text>
        <dbReference type="EC" id="6.5.1.1"/>
    </reaction>
</comment>
<dbReference type="InterPro" id="IPR050191">
    <property type="entry name" value="ATP-dep_DNA_ligase"/>
</dbReference>
<dbReference type="Pfam" id="PF04675">
    <property type="entry name" value="DNA_ligase_A_N"/>
    <property type="match status" value="1"/>
</dbReference>
<keyword evidence="2 14" id="KW-0436">Ligase</keyword>
<sequence>MKAFAALFDAIDQTTKTTRKVEAIVRYLETATDEDRLLAIAILIGNKPKRPVKTTLLREWVSEYTGIPLWLLEESYYVVGDLGETISLLVSHHHQTEDNPYSLREVFEHIIALQKMPVVQQKKELFRLWQTNSGTALFLVNKMLTGSLRVGVSKKLVVKAIAKFLEKDERDIEHQMMGKWDPMQMQFQELFLTENQLLATHIPYPFCLAYPLETAPDELGAVKDWIIEKKLDGIRGQVIVRASDLFIWSRGEDLLTDKFPEFEILRHSLPDGTVIDGEIIPWKDGEPLLFSVMQTRIGRKNLTAKILKEAPLVMVCYDLLEWQGKDIRHYPLHERRSLLVQLLKQHPSEVLILSETLSFTNWQEADVFREQARSHQCEGLMLKHRESVYEVGRKKGGWWKWKTQPLTIDGVMLYAQSGHGRRANLFTDYTFAVWDGDVLIPFAKAYSGLTDKEINVLDKWIKQHTLEKFGPVRSVKPEQVFEIAFEGINKSTRHKSGVALRFPRILRWRTDKAAKDANTKEDLLQLLKNYEL</sequence>
<dbReference type="PANTHER" id="PTHR45674">
    <property type="entry name" value="DNA LIGASE 1/3 FAMILY MEMBER"/>
    <property type="match status" value="1"/>
</dbReference>
<organism evidence="14 15">
    <name type="scientific">Paenimyroides ceti</name>
    <dbReference type="NCBI Taxonomy" id="395087"/>
    <lineage>
        <taxon>Bacteria</taxon>
        <taxon>Pseudomonadati</taxon>
        <taxon>Bacteroidota</taxon>
        <taxon>Flavobacteriia</taxon>
        <taxon>Flavobacteriales</taxon>
        <taxon>Flavobacteriaceae</taxon>
        <taxon>Paenimyroides</taxon>
    </lineage>
</organism>
<evidence type="ECO:0000256" key="2">
    <source>
        <dbReference type="ARBA" id="ARBA00022598"/>
    </source>
</evidence>
<dbReference type="Pfam" id="PF01068">
    <property type="entry name" value="DNA_ligase_A_M"/>
    <property type="match status" value="1"/>
</dbReference>
<evidence type="ECO:0000256" key="5">
    <source>
        <dbReference type="ARBA" id="ARBA00022723"/>
    </source>
</evidence>
<evidence type="ECO:0000256" key="12">
    <source>
        <dbReference type="ARBA" id="ARBA00034003"/>
    </source>
</evidence>
<dbReference type="GO" id="GO:0003910">
    <property type="term" value="F:DNA ligase (ATP) activity"/>
    <property type="evidence" value="ECO:0007669"/>
    <property type="project" value="UniProtKB-EC"/>
</dbReference>
<evidence type="ECO:0000313" key="15">
    <source>
        <dbReference type="Proteomes" id="UP001242368"/>
    </source>
</evidence>
<evidence type="ECO:0000259" key="13">
    <source>
        <dbReference type="PROSITE" id="PS50160"/>
    </source>
</evidence>
<gene>
    <name evidence="14" type="ORF">QW060_01515</name>
</gene>
<keyword evidence="11" id="KW-0131">Cell cycle</keyword>
<evidence type="ECO:0000256" key="10">
    <source>
        <dbReference type="ARBA" id="ARBA00023204"/>
    </source>
</evidence>
<dbReference type="Gene3D" id="3.30.470.30">
    <property type="entry name" value="DNA ligase/mRNA capping enzyme"/>
    <property type="match status" value="1"/>
</dbReference>
<comment type="caution">
    <text evidence="14">The sequence shown here is derived from an EMBL/GenBank/DDBJ whole genome shotgun (WGS) entry which is preliminary data.</text>
</comment>
<dbReference type="NCBIfam" id="NF006701">
    <property type="entry name" value="PRK09247.1"/>
    <property type="match status" value="1"/>
</dbReference>
<dbReference type="Gene3D" id="2.40.50.140">
    <property type="entry name" value="Nucleic acid-binding proteins"/>
    <property type="match status" value="1"/>
</dbReference>
<dbReference type="SUPFAM" id="SSF56091">
    <property type="entry name" value="DNA ligase/mRNA capping enzyme, catalytic domain"/>
    <property type="match status" value="1"/>
</dbReference>
<keyword evidence="7" id="KW-0227">DNA damage</keyword>
<evidence type="ECO:0000256" key="1">
    <source>
        <dbReference type="ARBA" id="ARBA00012727"/>
    </source>
</evidence>
<dbReference type="InterPro" id="IPR012310">
    <property type="entry name" value="DNA_ligase_ATP-dep_cent"/>
</dbReference>
<dbReference type="CDD" id="cd07897">
    <property type="entry name" value="Adenylation_DNA_ligase_Bac1"/>
    <property type="match status" value="1"/>
</dbReference>
<evidence type="ECO:0000256" key="3">
    <source>
        <dbReference type="ARBA" id="ARBA00022618"/>
    </source>
</evidence>
<evidence type="ECO:0000256" key="11">
    <source>
        <dbReference type="ARBA" id="ARBA00023306"/>
    </source>
</evidence>
<evidence type="ECO:0000256" key="9">
    <source>
        <dbReference type="ARBA" id="ARBA00023172"/>
    </source>
</evidence>
<evidence type="ECO:0000256" key="4">
    <source>
        <dbReference type="ARBA" id="ARBA00022705"/>
    </source>
</evidence>
<dbReference type="RefSeq" id="WP_290361950.1">
    <property type="nucleotide sequence ID" value="NZ_JAUFQU010000001.1"/>
</dbReference>
<dbReference type="PANTHER" id="PTHR45674:SF13">
    <property type="entry name" value="DNA LIGASE-RELATED"/>
    <property type="match status" value="1"/>
</dbReference>